<dbReference type="Pfam" id="PF01381">
    <property type="entry name" value="HTH_3"/>
    <property type="match status" value="1"/>
</dbReference>
<dbReference type="Gene3D" id="1.10.260.40">
    <property type="entry name" value="lambda repressor-like DNA-binding domains"/>
    <property type="match status" value="1"/>
</dbReference>
<dbReference type="SUPFAM" id="SSF47413">
    <property type="entry name" value="lambda repressor-like DNA-binding domains"/>
    <property type="match status" value="1"/>
</dbReference>
<comment type="caution">
    <text evidence="2">The sequence shown here is derived from an EMBL/GenBank/DDBJ whole genome shotgun (WGS) entry which is preliminary data.</text>
</comment>
<sequence>MPENPRGIGPLDWQGLVDEALRRRKAEGMTQREHAALAGVSVPTIAAFDRAEQTLTLTKAFDILRIVGLIDEKSADGAQNVFVQESFKRWRTLVDDLPTDAPARFPHGWYRVDYCLEGDLRTVNLTEYEDILRQAVTRYTSWPVFVVMSRPELAPREMDGSIECWLAEPSVERTFNDAAHADFWRALPSGQLFLMRGYQEDAQDTFPPGTIFDATLPVWRLGEGLLHAEKLASLLWKSDAKPITVRFRAVYTGLSGRVLRSWANPLSDLLLEGQAARSDEAVLEVTVPAGTITDRLDEYLFPMIASLYERFGVTGLSVNRVKAETNRLLHSRMG</sequence>
<protein>
    <submittedName>
        <fullName evidence="2">Helix-turn-helix domain-containing protein</fullName>
    </submittedName>
</protein>
<gene>
    <name evidence="2" type="ORF">K9B37_19590</name>
</gene>
<dbReference type="EMBL" id="JAIRBM010000018">
    <property type="protein sequence ID" value="MBZ6078464.1"/>
    <property type="molecule type" value="Genomic_DNA"/>
</dbReference>
<keyword evidence="3" id="KW-1185">Reference proteome</keyword>
<dbReference type="InterPro" id="IPR001387">
    <property type="entry name" value="Cro/C1-type_HTH"/>
</dbReference>
<accession>A0ABS7VSG5</accession>
<evidence type="ECO:0000313" key="2">
    <source>
        <dbReference type="EMBL" id="MBZ6078464.1"/>
    </source>
</evidence>
<dbReference type="InterPro" id="IPR010982">
    <property type="entry name" value="Lambda_DNA-bd_dom_sf"/>
</dbReference>
<organism evidence="2 3">
    <name type="scientific">Microvirga puerhi</name>
    <dbReference type="NCBI Taxonomy" id="2876078"/>
    <lineage>
        <taxon>Bacteria</taxon>
        <taxon>Pseudomonadati</taxon>
        <taxon>Pseudomonadota</taxon>
        <taxon>Alphaproteobacteria</taxon>
        <taxon>Hyphomicrobiales</taxon>
        <taxon>Methylobacteriaceae</taxon>
        <taxon>Microvirga</taxon>
    </lineage>
</organism>
<dbReference type="RefSeq" id="WP_224315213.1">
    <property type="nucleotide sequence ID" value="NZ_JAIRBM010000018.1"/>
</dbReference>
<dbReference type="CDD" id="cd00093">
    <property type="entry name" value="HTH_XRE"/>
    <property type="match status" value="1"/>
</dbReference>
<feature type="domain" description="HTH cro/C1-type" evidence="1">
    <location>
        <begin position="23"/>
        <end position="66"/>
    </location>
</feature>
<name>A0ABS7VSG5_9HYPH</name>
<reference evidence="2 3" key="1">
    <citation type="submission" date="2021-09" db="EMBL/GenBank/DDBJ databases">
        <title>The complete genome sequence of a new microorganism.</title>
        <authorList>
            <person name="Zi Z."/>
        </authorList>
    </citation>
    <scope>NUCLEOTIDE SEQUENCE [LARGE SCALE GENOMIC DNA]</scope>
    <source>
        <strain evidence="2 3">WGZ8</strain>
    </source>
</reference>
<evidence type="ECO:0000313" key="3">
    <source>
        <dbReference type="Proteomes" id="UP000704176"/>
    </source>
</evidence>
<proteinExistence type="predicted"/>
<dbReference type="Proteomes" id="UP000704176">
    <property type="component" value="Unassembled WGS sequence"/>
</dbReference>
<evidence type="ECO:0000259" key="1">
    <source>
        <dbReference type="Pfam" id="PF01381"/>
    </source>
</evidence>